<keyword evidence="2" id="KW-1185">Reference proteome</keyword>
<dbReference type="AlphaFoldDB" id="A0A562UBX4"/>
<evidence type="ECO:0000313" key="2">
    <source>
        <dbReference type="Proteomes" id="UP000317010"/>
    </source>
</evidence>
<sequence>MISSLLAPFRNLRIEVEIDPLLLQHLDCPDKTSLNRTLTVNLFKLIYMIGTIQTRRFEPSRRQKFTDKSDLLEKLDLDTGEFRVRIANVQGNLGSEVLKTLSEDFGVGLSVMVATKLFNVKDSTIERIYGNDRRPDWQCQTQANRLLVVECKGASDDARSRRQEARAILQKATRQADIRVASMAVIREHAASTTRFVDPPGDEPDLDPETQRQVLRAGHYASVFSFLGHSELSRYFTRMRARILRTISRKQQLLKDVTFTQIRDAYQRVEFLQRSYAGTFSQTGPGQYLFVGVDVDLIYYMGFLEFQDYREDVDEDRDGNHYIRFKDGILVIEIINIRAFADVVDIGSILNYQQFTTLSDIDAMTVISLEKYWGYVLTQNGFEISSNSRGTTDSLDLVAFLNGQPYVFEFKIFRDRRMNPAQAERLIDVLRNTTAYRRVLVTNAQVPAAGMYGLGVIIIGRLQLQQIVQSPTRLLEFLDI</sequence>
<dbReference type="OrthoDB" id="1490028at2"/>
<proteinExistence type="predicted"/>
<gene>
    <name evidence="1" type="ORF">JN11_00830</name>
</gene>
<dbReference type="EMBL" id="VLLI01000002">
    <property type="protein sequence ID" value="TWJ03292.1"/>
    <property type="molecule type" value="Genomic_DNA"/>
</dbReference>
<organism evidence="1 2">
    <name type="scientific">Mucilaginibacter frigoritolerans</name>
    <dbReference type="NCBI Taxonomy" id="652788"/>
    <lineage>
        <taxon>Bacteria</taxon>
        <taxon>Pseudomonadati</taxon>
        <taxon>Bacteroidota</taxon>
        <taxon>Sphingobacteriia</taxon>
        <taxon>Sphingobacteriales</taxon>
        <taxon>Sphingobacteriaceae</taxon>
        <taxon>Mucilaginibacter</taxon>
    </lineage>
</organism>
<reference evidence="1 2" key="1">
    <citation type="submission" date="2019-07" db="EMBL/GenBank/DDBJ databases">
        <title>Genomic Encyclopedia of Archaeal and Bacterial Type Strains, Phase II (KMG-II): from individual species to whole genera.</title>
        <authorList>
            <person name="Goeker M."/>
        </authorList>
    </citation>
    <scope>NUCLEOTIDE SEQUENCE [LARGE SCALE GENOMIC DNA]</scope>
    <source>
        <strain evidence="1 2">ATCC BAA-1854</strain>
    </source>
</reference>
<name>A0A562UBX4_9SPHI</name>
<protein>
    <recommendedName>
        <fullName evidence="3">Restriction endonuclease</fullName>
    </recommendedName>
</protein>
<evidence type="ECO:0008006" key="3">
    <source>
        <dbReference type="Google" id="ProtNLM"/>
    </source>
</evidence>
<dbReference type="Proteomes" id="UP000317010">
    <property type="component" value="Unassembled WGS sequence"/>
</dbReference>
<comment type="caution">
    <text evidence="1">The sequence shown here is derived from an EMBL/GenBank/DDBJ whole genome shotgun (WGS) entry which is preliminary data.</text>
</comment>
<evidence type="ECO:0000313" key="1">
    <source>
        <dbReference type="EMBL" id="TWJ03292.1"/>
    </source>
</evidence>
<dbReference type="RefSeq" id="WP_144909884.1">
    <property type="nucleotide sequence ID" value="NZ_VLLI01000002.1"/>
</dbReference>
<accession>A0A562UBX4</accession>